<gene>
    <name evidence="1" type="ORF">NPIL_224581</name>
</gene>
<sequence>MAKPSHQTSIDRKSTKYSQQYLCSALITRKGQIFPMITHQTSCLPNDYAENERTRILNSTSSSLLTRLLSDRLSLFQAPRQLPSEKVFTNQEVD</sequence>
<accession>A0A8X6Q0H0</accession>
<proteinExistence type="predicted"/>
<dbReference type="EMBL" id="BMAW01076038">
    <property type="protein sequence ID" value="GFT99636.1"/>
    <property type="molecule type" value="Genomic_DNA"/>
</dbReference>
<organism evidence="1 2">
    <name type="scientific">Nephila pilipes</name>
    <name type="common">Giant wood spider</name>
    <name type="synonym">Nephila maculata</name>
    <dbReference type="NCBI Taxonomy" id="299642"/>
    <lineage>
        <taxon>Eukaryota</taxon>
        <taxon>Metazoa</taxon>
        <taxon>Ecdysozoa</taxon>
        <taxon>Arthropoda</taxon>
        <taxon>Chelicerata</taxon>
        <taxon>Arachnida</taxon>
        <taxon>Araneae</taxon>
        <taxon>Araneomorphae</taxon>
        <taxon>Entelegynae</taxon>
        <taxon>Araneoidea</taxon>
        <taxon>Nephilidae</taxon>
        <taxon>Nephila</taxon>
    </lineage>
</organism>
<evidence type="ECO:0000313" key="1">
    <source>
        <dbReference type="EMBL" id="GFT99636.1"/>
    </source>
</evidence>
<comment type="caution">
    <text evidence="1">The sequence shown here is derived from an EMBL/GenBank/DDBJ whole genome shotgun (WGS) entry which is preliminary data.</text>
</comment>
<dbReference type="AlphaFoldDB" id="A0A8X6Q0H0"/>
<evidence type="ECO:0000313" key="2">
    <source>
        <dbReference type="Proteomes" id="UP000887013"/>
    </source>
</evidence>
<reference evidence="1" key="1">
    <citation type="submission" date="2020-08" db="EMBL/GenBank/DDBJ databases">
        <title>Multicomponent nature underlies the extraordinary mechanical properties of spider dragline silk.</title>
        <authorList>
            <person name="Kono N."/>
            <person name="Nakamura H."/>
            <person name="Mori M."/>
            <person name="Yoshida Y."/>
            <person name="Ohtoshi R."/>
            <person name="Malay A.D."/>
            <person name="Moran D.A.P."/>
            <person name="Tomita M."/>
            <person name="Numata K."/>
            <person name="Arakawa K."/>
        </authorList>
    </citation>
    <scope>NUCLEOTIDE SEQUENCE</scope>
</reference>
<name>A0A8X6Q0H0_NEPPI</name>
<keyword evidence="2" id="KW-1185">Reference proteome</keyword>
<dbReference type="Proteomes" id="UP000887013">
    <property type="component" value="Unassembled WGS sequence"/>
</dbReference>
<protein>
    <submittedName>
        <fullName evidence="1">Uncharacterized protein</fullName>
    </submittedName>
</protein>